<evidence type="ECO:0000256" key="1">
    <source>
        <dbReference type="SAM" id="MobiDB-lite"/>
    </source>
</evidence>
<comment type="caution">
    <text evidence="2">The sequence shown here is derived from an EMBL/GenBank/DDBJ whole genome shotgun (WGS) entry which is preliminary data.</text>
</comment>
<feature type="compositionally biased region" description="Polar residues" evidence="1">
    <location>
        <begin position="1"/>
        <end position="14"/>
    </location>
</feature>
<feature type="region of interest" description="Disordered" evidence="1">
    <location>
        <begin position="92"/>
        <end position="143"/>
    </location>
</feature>
<reference evidence="2" key="1">
    <citation type="journal article" date="2023" name="Science">
        <title>Genome structures resolve the early diversification of teleost fishes.</title>
        <authorList>
            <person name="Parey E."/>
            <person name="Louis A."/>
            <person name="Montfort J."/>
            <person name="Bouchez O."/>
            <person name="Roques C."/>
            <person name="Iampietro C."/>
            <person name="Lluch J."/>
            <person name="Castinel A."/>
            <person name="Donnadieu C."/>
            <person name="Desvignes T."/>
            <person name="Floi Bucao C."/>
            <person name="Jouanno E."/>
            <person name="Wen M."/>
            <person name="Mejri S."/>
            <person name="Dirks R."/>
            <person name="Jansen H."/>
            <person name="Henkel C."/>
            <person name="Chen W.J."/>
            <person name="Zahm M."/>
            <person name="Cabau C."/>
            <person name="Klopp C."/>
            <person name="Thompson A.W."/>
            <person name="Robinson-Rechavi M."/>
            <person name="Braasch I."/>
            <person name="Lecointre G."/>
            <person name="Bobe J."/>
            <person name="Postlethwait J.H."/>
            <person name="Berthelot C."/>
            <person name="Roest Crollius H."/>
            <person name="Guiguen Y."/>
        </authorList>
    </citation>
    <scope>NUCLEOTIDE SEQUENCE</scope>
    <source>
        <strain evidence="2">NC1722</strain>
    </source>
</reference>
<sequence length="143" mass="15480">MRDNPSISNCSQQAGELEGNGEAGVMVRAGALPRHKRPTGSDQRAAADELQQLRLWPQRRAWARAGLTAVSVRVPGARSHARTALSQLIDSRVRGKRERKCAQSPAAFDKAPSPARPCDRTGLSAPRALSLRPLAAPRTMPRD</sequence>
<dbReference type="AlphaFoldDB" id="A0AAD7WPL9"/>
<proteinExistence type="predicted"/>
<gene>
    <name evidence="2" type="ORF">AAFF_G00331580</name>
</gene>
<evidence type="ECO:0000313" key="3">
    <source>
        <dbReference type="Proteomes" id="UP001221898"/>
    </source>
</evidence>
<feature type="compositionally biased region" description="Low complexity" evidence="1">
    <location>
        <begin position="123"/>
        <end position="143"/>
    </location>
</feature>
<accession>A0AAD7WPL9</accession>
<dbReference type="EMBL" id="JAINUG010000051">
    <property type="protein sequence ID" value="KAJ8404771.1"/>
    <property type="molecule type" value="Genomic_DNA"/>
</dbReference>
<protein>
    <submittedName>
        <fullName evidence="2">Uncharacterized protein</fullName>
    </submittedName>
</protein>
<organism evidence="2 3">
    <name type="scientific">Aldrovandia affinis</name>
    <dbReference type="NCBI Taxonomy" id="143900"/>
    <lineage>
        <taxon>Eukaryota</taxon>
        <taxon>Metazoa</taxon>
        <taxon>Chordata</taxon>
        <taxon>Craniata</taxon>
        <taxon>Vertebrata</taxon>
        <taxon>Euteleostomi</taxon>
        <taxon>Actinopterygii</taxon>
        <taxon>Neopterygii</taxon>
        <taxon>Teleostei</taxon>
        <taxon>Notacanthiformes</taxon>
        <taxon>Halosauridae</taxon>
        <taxon>Aldrovandia</taxon>
    </lineage>
</organism>
<keyword evidence="3" id="KW-1185">Reference proteome</keyword>
<evidence type="ECO:0000313" key="2">
    <source>
        <dbReference type="EMBL" id="KAJ8404771.1"/>
    </source>
</evidence>
<feature type="region of interest" description="Disordered" evidence="1">
    <location>
        <begin position="1"/>
        <end position="23"/>
    </location>
</feature>
<name>A0AAD7WPL9_9TELE</name>
<dbReference type="Proteomes" id="UP001221898">
    <property type="component" value="Unassembled WGS sequence"/>
</dbReference>